<proteinExistence type="predicted"/>
<sequence>MDLIIVNHWLTNSIVSRFGAGSICAGHLATANIKEDPQRRGLSGSQWGANETNAVRAIPLIGLSPDRIIPKKWFPSDDNEVFALLKKSIRAAEVDDLKAFDGRKFAGNLYQGLRALWALARG</sequence>
<comment type="caution">
    <text evidence="1">The sequence shown here is derived from an EMBL/GenBank/DDBJ whole genome shotgun (WGS) entry which is preliminary data.</text>
</comment>
<dbReference type="EMBL" id="JAOPJF010000011">
    <property type="protein sequence ID" value="KAK1147614.1"/>
    <property type="molecule type" value="Genomic_DNA"/>
</dbReference>
<dbReference type="Proteomes" id="UP001177260">
    <property type="component" value="Unassembled WGS sequence"/>
</dbReference>
<name>A0ACC3BBA2_9EURO</name>
<accession>A0ACC3BBA2</accession>
<gene>
    <name evidence="1" type="ORF">N8T08_000956</name>
</gene>
<keyword evidence="2" id="KW-1185">Reference proteome</keyword>
<evidence type="ECO:0000313" key="1">
    <source>
        <dbReference type="EMBL" id="KAK1147614.1"/>
    </source>
</evidence>
<protein>
    <submittedName>
        <fullName evidence="1">Uncharacterized protein</fullName>
    </submittedName>
</protein>
<organism evidence="1 2">
    <name type="scientific">Aspergillus melleus</name>
    <dbReference type="NCBI Taxonomy" id="138277"/>
    <lineage>
        <taxon>Eukaryota</taxon>
        <taxon>Fungi</taxon>
        <taxon>Dikarya</taxon>
        <taxon>Ascomycota</taxon>
        <taxon>Pezizomycotina</taxon>
        <taxon>Eurotiomycetes</taxon>
        <taxon>Eurotiomycetidae</taxon>
        <taxon>Eurotiales</taxon>
        <taxon>Aspergillaceae</taxon>
        <taxon>Aspergillus</taxon>
        <taxon>Aspergillus subgen. Circumdati</taxon>
    </lineage>
</organism>
<reference evidence="1 2" key="1">
    <citation type="journal article" date="2023" name="ACS Omega">
        <title>Identification of the Neoaspergillic Acid Biosynthesis Gene Cluster by Establishing an In Vitro CRISPR-Ribonucleoprotein Genetic System in Aspergillus melleus.</title>
        <authorList>
            <person name="Yuan B."/>
            <person name="Grau M.F."/>
            <person name="Murata R.M."/>
            <person name="Torok T."/>
            <person name="Venkateswaran K."/>
            <person name="Stajich J.E."/>
            <person name="Wang C.C.C."/>
        </authorList>
    </citation>
    <scope>NUCLEOTIDE SEQUENCE [LARGE SCALE GENOMIC DNA]</scope>
    <source>
        <strain evidence="1 2">IMV 1140</strain>
    </source>
</reference>
<evidence type="ECO:0000313" key="2">
    <source>
        <dbReference type="Proteomes" id="UP001177260"/>
    </source>
</evidence>